<evidence type="ECO:0000313" key="1">
    <source>
        <dbReference type="EMBL" id="RZS63130.1"/>
    </source>
</evidence>
<gene>
    <name evidence="1" type="ORF">EV386_3492</name>
</gene>
<reference evidence="1 2" key="1">
    <citation type="submission" date="2019-02" db="EMBL/GenBank/DDBJ databases">
        <title>Sequencing the genomes of 1000 actinobacteria strains.</title>
        <authorList>
            <person name="Klenk H.-P."/>
        </authorList>
    </citation>
    <scope>NUCLEOTIDE SEQUENCE [LARGE SCALE GENOMIC DNA]</scope>
    <source>
        <strain evidence="1 2">DSM 16932</strain>
    </source>
</reference>
<sequence length="165" mass="17612">MSHLRYSEDALLDREDVAVLDRVARATRALDPVPEGLAERSLFAMTLAALAADVETMSMREVHPLAGAVRGETTPVEARTITFTHDSLTVMVALSAADAGLVRIDGWLAPAAALTVELRQPGGDRVTRADADGRFSFDVVERGPASLLVRPEGQDAPVLTPVVEL</sequence>
<dbReference type="Proteomes" id="UP000293852">
    <property type="component" value="Unassembled WGS sequence"/>
</dbReference>
<dbReference type="AlphaFoldDB" id="A0A4V2EYI7"/>
<evidence type="ECO:0000313" key="2">
    <source>
        <dbReference type="Proteomes" id="UP000293852"/>
    </source>
</evidence>
<organism evidence="1 2">
    <name type="scientific">Xylanimonas ulmi</name>
    <dbReference type="NCBI Taxonomy" id="228973"/>
    <lineage>
        <taxon>Bacteria</taxon>
        <taxon>Bacillati</taxon>
        <taxon>Actinomycetota</taxon>
        <taxon>Actinomycetes</taxon>
        <taxon>Micrococcales</taxon>
        <taxon>Promicromonosporaceae</taxon>
        <taxon>Xylanimonas</taxon>
    </lineage>
</organism>
<dbReference type="OrthoDB" id="3689408at2"/>
<accession>A0A4V2EYI7</accession>
<dbReference type="EMBL" id="SGWX01000001">
    <property type="protein sequence ID" value="RZS63130.1"/>
    <property type="molecule type" value="Genomic_DNA"/>
</dbReference>
<keyword evidence="2" id="KW-1185">Reference proteome</keyword>
<dbReference type="RefSeq" id="WP_130416535.1">
    <property type="nucleotide sequence ID" value="NZ_SGWX01000001.1"/>
</dbReference>
<name>A0A4V2EYI7_9MICO</name>
<comment type="caution">
    <text evidence="1">The sequence shown here is derived from an EMBL/GenBank/DDBJ whole genome shotgun (WGS) entry which is preliminary data.</text>
</comment>
<evidence type="ECO:0008006" key="3">
    <source>
        <dbReference type="Google" id="ProtNLM"/>
    </source>
</evidence>
<proteinExistence type="predicted"/>
<protein>
    <recommendedName>
        <fullName evidence="3">Carboxypeptidase regulatory-like domain-containing protein</fullName>
    </recommendedName>
</protein>